<dbReference type="SUPFAM" id="SSF57783">
    <property type="entry name" value="Zinc beta-ribbon"/>
    <property type="match status" value="1"/>
</dbReference>
<sequence>MRRTRSNLDQRERAAAQWRKWNEVRPWHLVCPSCEHDGWVETTLKKLKASNLKCSACGAYLWRNSVSAP</sequence>
<protein>
    <submittedName>
        <fullName evidence="1">Uncharacterized protein</fullName>
    </submittedName>
</protein>
<dbReference type="EMBL" id="FNTI01000001">
    <property type="protein sequence ID" value="SEE52291.1"/>
    <property type="molecule type" value="Genomic_DNA"/>
</dbReference>
<proteinExistence type="predicted"/>
<organism evidence="1 2">
    <name type="scientific">Bradyrhizobium lablabi</name>
    <dbReference type="NCBI Taxonomy" id="722472"/>
    <lineage>
        <taxon>Bacteria</taxon>
        <taxon>Pseudomonadati</taxon>
        <taxon>Pseudomonadota</taxon>
        <taxon>Alphaproteobacteria</taxon>
        <taxon>Hyphomicrobiales</taxon>
        <taxon>Nitrobacteraceae</taxon>
        <taxon>Bradyrhizobium</taxon>
    </lineage>
</organism>
<evidence type="ECO:0000313" key="1">
    <source>
        <dbReference type="EMBL" id="SEE52291.1"/>
    </source>
</evidence>
<gene>
    <name evidence="1" type="ORF">SAMN05444171_7844</name>
</gene>
<accession>A0A1H5JJX3</accession>
<dbReference type="Proteomes" id="UP000183208">
    <property type="component" value="Unassembled WGS sequence"/>
</dbReference>
<dbReference type="AlphaFoldDB" id="A0A1H5JJX3"/>
<name>A0A1H5JJX3_9BRAD</name>
<evidence type="ECO:0000313" key="2">
    <source>
        <dbReference type="Proteomes" id="UP000183208"/>
    </source>
</evidence>
<reference evidence="1 2" key="1">
    <citation type="submission" date="2016-10" db="EMBL/GenBank/DDBJ databases">
        <authorList>
            <person name="de Groot N.N."/>
        </authorList>
    </citation>
    <scope>NUCLEOTIDE SEQUENCE [LARGE SCALE GENOMIC DNA]</scope>
    <source>
        <strain evidence="1 2">GAS522</strain>
    </source>
</reference>